<evidence type="ECO:0000313" key="1">
    <source>
        <dbReference type="EMBL" id="NIJ66015.1"/>
    </source>
</evidence>
<reference evidence="1 2" key="1">
    <citation type="submission" date="2020-03" db="EMBL/GenBank/DDBJ databases">
        <title>Genomic Encyclopedia of Type Strains, Phase IV (KMG-IV): sequencing the most valuable type-strain genomes for metagenomic binning, comparative biology and taxonomic classification.</title>
        <authorList>
            <person name="Goeker M."/>
        </authorList>
    </citation>
    <scope>NUCLEOTIDE SEQUENCE [LARGE SCALE GENOMIC DNA]</scope>
    <source>
        <strain evidence="1 2">DSM 4733</strain>
    </source>
</reference>
<dbReference type="AlphaFoldDB" id="A0A7X5ZWA0"/>
<dbReference type="Proteomes" id="UP000564677">
    <property type="component" value="Unassembled WGS sequence"/>
</dbReference>
<protein>
    <submittedName>
        <fullName evidence="1">Uncharacterized protein</fullName>
    </submittedName>
</protein>
<accession>A0A7X5ZWA0</accession>
<organism evidence="1 2">
    <name type="scientific">Sphingomonas leidyi</name>
    <dbReference type="NCBI Taxonomy" id="68569"/>
    <lineage>
        <taxon>Bacteria</taxon>
        <taxon>Pseudomonadati</taxon>
        <taxon>Pseudomonadota</taxon>
        <taxon>Alphaproteobacteria</taxon>
        <taxon>Sphingomonadales</taxon>
        <taxon>Sphingomonadaceae</taxon>
        <taxon>Sphingomonas</taxon>
    </lineage>
</organism>
<gene>
    <name evidence="1" type="ORF">FHR20_002977</name>
</gene>
<proteinExistence type="predicted"/>
<dbReference type="RefSeq" id="WP_167300309.1">
    <property type="nucleotide sequence ID" value="NZ_JAASQV010000002.1"/>
</dbReference>
<sequence>MADILIPTIRFVDIAKREQAARDAILDSHANLTARLAKLGQLSQADAAELARVKELKALIDGTQKNRLYFDPLFATVRAALASADTGLRPRDVEQEGGVLKFPEMAGDNATEAERDAEVARVGLILGLLQYNGTPLPQLIAVEQSKLKTPRPDPADPNSAAFGEGLFKAVGRIAGRLELAERTLKQVAAAVNIQGDKQQPGVSSAEYARVFEGLVDRGVTAGDVNLKRLVEDQFDKVQALGDDQAMHDIVIDLPDLEATTAFEVVASHCKLMGSFIFASAFEELKAFQVVDKLVEMSQRGDLALVKGPAGTQLYSYWREAPNRMSESERQGFYAMMLGLPTGQPGIKVNTEFQDLWLRFVSSVSTLVREARVDALIRAATPMAVNQQQVKKAARDLATNMSLHGYGMAFYAAADLQKQINDMIALLQDRELLSAFGANDMWGVIDQVAQTELGGARNSSKYRMLATSGAIITAWIAGNTERLRDPTSPMVDLGIVGNPPTRPRGQSAVSHPNDYDLVNACEMWLADSAMDEGRIEQMSQPREAPNMTSRPIQIPSIARDLLDSAGLGMGMGYDQAPRANGHAPSRYAGY</sequence>
<keyword evidence="2" id="KW-1185">Reference proteome</keyword>
<name>A0A7X5ZWA0_9SPHN</name>
<comment type="caution">
    <text evidence="1">The sequence shown here is derived from an EMBL/GenBank/DDBJ whole genome shotgun (WGS) entry which is preliminary data.</text>
</comment>
<evidence type="ECO:0000313" key="2">
    <source>
        <dbReference type="Proteomes" id="UP000564677"/>
    </source>
</evidence>
<dbReference type="EMBL" id="JAASQV010000002">
    <property type="protein sequence ID" value="NIJ66015.1"/>
    <property type="molecule type" value="Genomic_DNA"/>
</dbReference>